<keyword evidence="8" id="KW-0406">Ion transport</keyword>
<protein>
    <recommendedName>
        <fullName evidence="11">ATP synthase subunit a</fullName>
    </recommendedName>
</protein>
<reference evidence="13" key="1">
    <citation type="journal article" date="2018" name="Heredity">
        <title>nrDNA:mtDNA copy number ratios as a comparative metric for evolutionary and conservation genetics.</title>
        <authorList>
            <person name="Goodall-Copestake W.P."/>
        </authorList>
    </citation>
    <scope>NUCLEOTIDE SEQUENCE</scope>
    <source>
        <strain evidence="13">E184_1</strain>
        <tissue evidence="13">Muscle</tissue>
    </source>
</reference>
<evidence type="ECO:0000256" key="10">
    <source>
        <dbReference type="ARBA" id="ARBA00023310"/>
    </source>
</evidence>
<keyword evidence="13" id="KW-0496">Mitochondrion</keyword>
<evidence type="ECO:0000256" key="12">
    <source>
        <dbReference type="SAM" id="Phobius"/>
    </source>
</evidence>
<comment type="similarity">
    <text evidence="2">Belongs to the ATPase A chain family.</text>
</comment>
<evidence type="ECO:0000256" key="5">
    <source>
        <dbReference type="ARBA" id="ARBA00022692"/>
    </source>
</evidence>
<evidence type="ECO:0000256" key="7">
    <source>
        <dbReference type="ARBA" id="ARBA00022989"/>
    </source>
</evidence>
<comment type="subcellular location">
    <subcellularLocation>
        <location evidence="1">Membrane</location>
        <topology evidence="1">Multi-pass membrane protein</topology>
    </subcellularLocation>
    <subcellularLocation>
        <location evidence="11">Mitochondrion inner membrane</location>
        <topology evidence="11">Multi-pass membrane protein</topology>
    </subcellularLocation>
</comment>
<feature type="transmembrane region" description="Helical" evidence="12">
    <location>
        <begin position="82"/>
        <end position="99"/>
    </location>
</feature>
<keyword evidence="9 12" id="KW-0472">Membrane</keyword>
<dbReference type="EMBL" id="LC333180">
    <property type="protein sequence ID" value="BBB04270.1"/>
    <property type="molecule type" value="Genomic_DNA"/>
</dbReference>
<gene>
    <name evidence="13" type="primary">atp6</name>
</gene>
<feature type="transmembrane region" description="Helical" evidence="12">
    <location>
        <begin position="6"/>
        <end position="23"/>
    </location>
</feature>
<dbReference type="GO" id="GO:0045259">
    <property type="term" value="C:proton-transporting ATP synthase complex"/>
    <property type="evidence" value="ECO:0007669"/>
    <property type="project" value="UniProtKB-KW"/>
</dbReference>
<dbReference type="Pfam" id="PF00119">
    <property type="entry name" value="ATP-synt_A"/>
    <property type="match status" value="1"/>
</dbReference>
<evidence type="ECO:0000256" key="9">
    <source>
        <dbReference type="ARBA" id="ARBA00023136"/>
    </source>
</evidence>
<evidence type="ECO:0000256" key="1">
    <source>
        <dbReference type="ARBA" id="ARBA00004141"/>
    </source>
</evidence>
<name>A0A2Z5U2W4_9UROC</name>
<feature type="transmembrane region" description="Helical" evidence="12">
    <location>
        <begin position="105"/>
        <end position="126"/>
    </location>
</feature>
<dbReference type="AlphaFoldDB" id="A0A2Z5U2W4"/>
<evidence type="ECO:0000256" key="8">
    <source>
        <dbReference type="ARBA" id="ARBA00023065"/>
    </source>
</evidence>
<evidence type="ECO:0000256" key="2">
    <source>
        <dbReference type="ARBA" id="ARBA00006810"/>
    </source>
</evidence>
<dbReference type="InterPro" id="IPR035908">
    <property type="entry name" value="F0_ATP_A_sf"/>
</dbReference>
<evidence type="ECO:0000313" key="13">
    <source>
        <dbReference type="EMBL" id="BBB04270.1"/>
    </source>
</evidence>
<accession>A0A2Z5U2W4</accession>
<proteinExistence type="inferred from homology"/>
<dbReference type="SUPFAM" id="SSF81336">
    <property type="entry name" value="F1F0 ATP synthase subunit A"/>
    <property type="match status" value="1"/>
</dbReference>
<keyword evidence="3" id="KW-0813">Transport</keyword>
<geneLocation type="mitochondrion" evidence="13"/>
<dbReference type="Gene3D" id="1.20.120.220">
    <property type="entry name" value="ATP synthase, F0 complex, subunit A"/>
    <property type="match status" value="1"/>
</dbReference>
<dbReference type="PRINTS" id="PR00123">
    <property type="entry name" value="ATPASEA"/>
</dbReference>
<dbReference type="GO" id="GO:0015986">
    <property type="term" value="P:proton motive force-driven ATP synthesis"/>
    <property type="evidence" value="ECO:0007669"/>
    <property type="project" value="InterPro"/>
</dbReference>
<keyword evidence="7 12" id="KW-1133">Transmembrane helix</keyword>
<organism evidence="13">
    <name type="scientific">Salpa thompsoni</name>
    <dbReference type="NCBI Taxonomy" id="569448"/>
    <lineage>
        <taxon>Eukaryota</taxon>
        <taxon>Metazoa</taxon>
        <taxon>Chordata</taxon>
        <taxon>Tunicata</taxon>
        <taxon>Thaliacea</taxon>
        <taxon>Salpida</taxon>
        <taxon>Salpidae</taxon>
        <taxon>Salpa</taxon>
    </lineage>
</organism>
<keyword evidence="5 12" id="KW-0812">Transmembrane</keyword>
<feature type="transmembrane region" description="Helical" evidence="12">
    <location>
        <begin position="133"/>
        <end position="155"/>
    </location>
</feature>
<keyword evidence="6" id="KW-0375">Hydrogen ion transport</keyword>
<dbReference type="InterPro" id="IPR000568">
    <property type="entry name" value="ATP_synth_F0_asu"/>
</dbReference>
<sequence>MLLSLDLSPFIIMGLLMFMPLIGNNQGWGMMFMMSMFFILVGLVPMSSSVFSLAPLVATGSLFLWVSSILKRFIPYNASHAYYLPTGVPYPLIPLLYFLEIVSDLVRPLALTVRIVVNLSLGHLFIHGSAGSLFGMALTLILVFELAVAFIQGYIYCSLPSLW</sequence>
<keyword evidence="10" id="KW-0066">ATP synthesis</keyword>
<keyword evidence="4" id="KW-0138">CF(0)</keyword>
<evidence type="ECO:0000256" key="4">
    <source>
        <dbReference type="ARBA" id="ARBA00022547"/>
    </source>
</evidence>
<evidence type="ECO:0000256" key="11">
    <source>
        <dbReference type="RuleBase" id="RU004450"/>
    </source>
</evidence>
<dbReference type="GO" id="GO:0005743">
    <property type="term" value="C:mitochondrial inner membrane"/>
    <property type="evidence" value="ECO:0007669"/>
    <property type="project" value="UniProtKB-SubCell"/>
</dbReference>
<feature type="transmembrane region" description="Helical" evidence="12">
    <location>
        <begin position="53"/>
        <end position="70"/>
    </location>
</feature>
<evidence type="ECO:0000256" key="3">
    <source>
        <dbReference type="ARBA" id="ARBA00022448"/>
    </source>
</evidence>
<dbReference type="GO" id="GO:0015078">
    <property type="term" value="F:proton transmembrane transporter activity"/>
    <property type="evidence" value="ECO:0007669"/>
    <property type="project" value="InterPro"/>
</dbReference>
<evidence type="ECO:0000256" key="6">
    <source>
        <dbReference type="ARBA" id="ARBA00022781"/>
    </source>
</evidence>